<dbReference type="InterPro" id="IPR051556">
    <property type="entry name" value="N-term/lysine_N-AcTrnsfr"/>
</dbReference>
<evidence type="ECO:0000256" key="1">
    <source>
        <dbReference type="ARBA" id="ARBA00022679"/>
    </source>
</evidence>
<feature type="domain" description="N-acetyltransferase" evidence="3">
    <location>
        <begin position="23"/>
        <end position="192"/>
    </location>
</feature>
<dbReference type="InterPro" id="IPR000182">
    <property type="entry name" value="GNAT_dom"/>
</dbReference>
<accession>A0A841C9S7</accession>
<protein>
    <submittedName>
        <fullName evidence="4">Ribosomal protein S18 acetylase RimI-like enzyme</fullName>
    </submittedName>
</protein>
<evidence type="ECO:0000259" key="3">
    <source>
        <dbReference type="PROSITE" id="PS51186"/>
    </source>
</evidence>
<keyword evidence="4" id="KW-0687">Ribonucleoprotein</keyword>
<dbReference type="GO" id="GO:0005840">
    <property type="term" value="C:ribosome"/>
    <property type="evidence" value="ECO:0007669"/>
    <property type="project" value="UniProtKB-KW"/>
</dbReference>
<name>A0A841C9S7_9LACT</name>
<dbReference type="PANTHER" id="PTHR42919:SF8">
    <property type="entry name" value="N-ALPHA-ACETYLTRANSFERASE 50"/>
    <property type="match status" value="1"/>
</dbReference>
<dbReference type="Proteomes" id="UP000562464">
    <property type="component" value="Unassembled WGS sequence"/>
</dbReference>
<gene>
    <name evidence="4" type="ORF">HNQ37_001214</name>
</gene>
<dbReference type="RefSeq" id="WP_281374958.1">
    <property type="nucleotide sequence ID" value="NZ_JACHHV010000021.1"/>
</dbReference>
<dbReference type="Pfam" id="PF00583">
    <property type="entry name" value="Acetyltransf_1"/>
    <property type="match status" value="1"/>
</dbReference>
<keyword evidence="5" id="KW-1185">Reference proteome</keyword>
<dbReference type="InterPro" id="IPR016181">
    <property type="entry name" value="Acyl_CoA_acyltransferase"/>
</dbReference>
<reference evidence="4 5" key="1">
    <citation type="submission" date="2020-08" db="EMBL/GenBank/DDBJ databases">
        <title>Genomic Encyclopedia of Type Strains, Phase IV (KMG-IV): sequencing the most valuable type-strain genomes for metagenomic binning, comparative biology and taxonomic classification.</title>
        <authorList>
            <person name="Goeker M."/>
        </authorList>
    </citation>
    <scope>NUCLEOTIDE SEQUENCE [LARGE SCALE GENOMIC DNA]</scope>
    <source>
        <strain evidence="4 5">DSM 14925</strain>
    </source>
</reference>
<dbReference type="PROSITE" id="PS51186">
    <property type="entry name" value="GNAT"/>
    <property type="match status" value="1"/>
</dbReference>
<evidence type="ECO:0000313" key="4">
    <source>
        <dbReference type="EMBL" id="MBB5888321.1"/>
    </source>
</evidence>
<dbReference type="GO" id="GO:0016747">
    <property type="term" value="F:acyltransferase activity, transferring groups other than amino-acyl groups"/>
    <property type="evidence" value="ECO:0007669"/>
    <property type="project" value="InterPro"/>
</dbReference>
<evidence type="ECO:0000256" key="2">
    <source>
        <dbReference type="ARBA" id="ARBA00023315"/>
    </source>
</evidence>
<dbReference type="EMBL" id="JACHHV010000021">
    <property type="protein sequence ID" value="MBB5888321.1"/>
    <property type="molecule type" value="Genomic_DNA"/>
</dbReference>
<dbReference type="Gene3D" id="3.40.630.30">
    <property type="match status" value="1"/>
</dbReference>
<keyword evidence="2" id="KW-0012">Acyltransferase</keyword>
<dbReference type="CDD" id="cd04301">
    <property type="entry name" value="NAT_SF"/>
    <property type="match status" value="1"/>
</dbReference>
<dbReference type="PANTHER" id="PTHR42919">
    <property type="entry name" value="N-ALPHA-ACETYLTRANSFERASE"/>
    <property type="match status" value="1"/>
</dbReference>
<evidence type="ECO:0000313" key="5">
    <source>
        <dbReference type="Proteomes" id="UP000562464"/>
    </source>
</evidence>
<keyword evidence="1" id="KW-0808">Transferase</keyword>
<comment type="caution">
    <text evidence="4">The sequence shown here is derived from an EMBL/GenBank/DDBJ whole genome shotgun (WGS) entry which is preliminary data.</text>
</comment>
<keyword evidence="4" id="KW-0689">Ribosomal protein</keyword>
<sequence>MAGSKEGTYSEVLIRKENKNLDITLKKVTQKELLDLQKISIETFTETFLDDNNAESLKIYLEKAYNFKKLSSEVANTESNFQFIYYGKQLAGYIKLNVGVAQSEMVGLNTLEVERIYIKSSYKRLGLGKCLLNYAFKQAQELNKSKVWLGVWEQNINALNFYRKMGFVYFGKHIFDLGGEKQCDLLMEITINN</sequence>
<dbReference type="SUPFAM" id="SSF55729">
    <property type="entry name" value="Acyl-CoA N-acyltransferases (Nat)"/>
    <property type="match status" value="1"/>
</dbReference>
<proteinExistence type="predicted"/>
<dbReference type="AlphaFoldDB" id="A0A841C9S7"/>
<organism evidence="4 5">
    <name type="scientific">Lactovum miscens</name>
    <dbReference type="NCBI Taxonomy" id="190387"/>
    <lineage>
        <taxon>Bacteria</taxon>
        <taxon>Bacillati</taxon>
        <taxon>Bacillota</taxon>
        <taxon>Bacilli</taxon>
        <taxon>Lactobacillales</taxon>
        <taxon>Streptococcaceae</taxon>
        <taxon>Lactovum</taxon>
    </lineage>
</organism>